<evidence type="ECO:0000256" key="1">
    <source>
        <dbReference type="ARBA" id="ARBA00006484"/>
    </source>
</evidence>
<protein>
    <submittedName>
        <fullName evidence="5">Glucose 1-dehydrogenase</fullName>
        <ecNumber evidence="5">1.1.1.47</ecNumber>
    </submittedName>
</protein>
<organism evidence="5 6">
    <name type="scientific">Schaedlerella arabinosiphila</name>
    <dbReference type="NCBI Taxonomy" id="2044587"/>
    <lineage>
        <taxon>Bacteria</taxon>
        <taxon>Bacillati</taxon>
        <taxon>Bacillota</taxon>
        <taxon>Clostridia</taxon>
        <taxon>Lachnospirales</taxon>
        <taxon>Lachnospiraceae</taxon>
        <taxon>Schaedlerella</taxon>
    </lineage>
</organism>
<dbReference type="EMBL" id="VIRB01000046">
    <property type="protein sequence ID" value="NDO68443.1"/>
    <property type="molecule type" value="Genomic_DNA"/>
</dbReference>
<accession>A0A3R8JP20</accession>
<dbReference type="Proteomes" id="UP000274920">
    <property type="component" value="Unassembled WGS sequence"/>
</dbReference>
<dbReference type="Gene3D" id="3.40.50.720">
    <property type="entry name" value="NAD(P)-binding Rossmann-like Domain"/>
    <property type="match status" value="1"/>
</dbReference>
<evidence type="ECO:0000256" key="2">
    <source>
        <dbReference type="ARBA" id="ARBA00023002"/>
    </source>
</evidence>
<dbReference type="AlphaFoldDB" id="A0A3R8JP20"/>
<evidence type="ECO:0000313" key="6">
    <source>
        <dbReference type="Proteomes" id="UP000274920"/>
    </source>
</evidence>
<evidence type="ECO:0000259" key="3">
    <source>
        <dbReference type="SMART" id="SM00822"/>
    </source>
</evidence>
<dbReference type="PANTHER" id="PTHR42760">
    <property type="entry name" value="SHORT-CHAIN DEHYDROGENASES/REDUCTASES FAMILY MEMBER"/>
    <property type="match status" value="1"/>
</dbReference>
<keyword evidence="2 5" id="KW-0560">Oxidoreductase</keyword>
<comment type="similarity">
    <text evidence="1">Belongs to the short-chain dehydrogenases/reductases (SDR) family.</text>
</comment>
<sequence>MYLRKETIVSRDKFSLEGKNAVITGGTTGLGLSIAECMIEAGARAVVVSMDPQEVFDENLGKYGDKAAYYQFNITDTDHTQALADQIIAEHGNIDILVNNAGNHCKKPIEEMTVADYESVLNVHLVGAFAMTKAFVPHMRKQKSTSIIFQASMTSFIGQPYVMGYSTAKAGYLGMVHTLASEVSKDGVRVNAIAPGWIDTPMFRKATDNDPERKAKILGRTPMNKVGEPNDIGMAAVFLSSDAAKFITGICLPVDGGALIGF</sequence>
<comment type="caution">
    <text evidence="5">The sequence shown here is derived from an EMBL/GenBank/DDBJ whole genome shotgun (WGS) entry which is preliminary data.</text>
</comment>
<dbReference type="SUPFAM" id="SSF51735">
    <property type="entry name" value="NAD(P)-binding Rossmann-fold domains"/>
    <property type="match status" value="1"/>
</dbReference>
<dbReference type="PRINTS" id="PR00080">
    <property type="entry name" value="SDRFAMILY"/>
</dbReference>
<feature type="domain" description="Ketoreductase" evidence="3">
    <location>
        <begin position="19"/>
        <end position="200"/>
    </location>
</feature>
<evidence type="ECO:0000313" key="7">
    <source>
        <dbReference type="Proteomes" id="UP000474104"/>
    </source>
</evidence>
<dbReference type="OrthoDB" id="9803333at2"/>
<gene>
    <name evidence="5" type="ORF">EBB54_13765</name>
    <name evidence="4" type="ORF">FMM80_06980</name>
</gene>
<dbReference type="RefSeq" id="WP_044989974.1">
    <property type="nucleotide sequence ID" value="NZ_RHJS01000002.1"/>
</dbReference>
<keyword evidence="6" id="KW-1185">Reference proteome</keyword>
<dbReference type="EC" id="1.1.1.47" evidence="5"/>
<dbReference type="InterPro" id="IPR002347">
    <property type="entry name" value="SDR_fam"/>
</dbReference>
<dbReference type="NCBIfam" id="NF005559">
    <property type="entry name" value="PRK07231.1"/>
    <property type="match status" value="1"/>
</dbReference>
<reference evidence="4 7" key="2">
    <citation type="submission" date="2019-07" db="EMBL/GenBank/DDBJ databases">
        <title>Draft genome sequences of 15 bacterial species constituting the stable defined intestinal microbiota of the GM15 gnotobiotic mouse model.</title>
        <authorList>
            <person name="Elie C."/>
            <person name="Mathieu A."/>
            <person name="Saliou A."/>
            <person name="Darnaud M."/>
            <person name="Leulier F."/>
            <person name="Tamellini A."/>
        </authorList>
    </citation>
    <scope>NUCLEOTIDE SEQUENCE [LARGE SCALE GENOMIC DNA]</scope>
    <source>
        <strain evidence="7">ASF 502</strain>
        <strain evidence="4">MD300</strain>
    </source>
</reference>
<dbReference type="GO" id="GO:0047936">
    <property type="term" value="F:glucose 1-dehydrogenase [NAD(P)+] activity"/>
    <property type="evidence" value="ECO:0007669"/>
    <property type="project" value="UniProtKB-EC"/>
</dbReference>
<dbReference type="EMBL" id="RHJS01000002">
    <property type="protein sequence ID" value="RRK32309.1"/>
    <property type="molecule type" value="Genomic_DNA"/>
</dbReference>
<dbReference type="Proteomes" id="UP000474104">
    <property type="component" value="Unassembled WGS sequence"/>
</dbReference>
<dbReference type="FunFam" id="3.40.50.720:FF:000084">
    <property type="entry name" value="Short-chain dehydrogenase reductase"/>
    <property type="match status" value="1"/>
</dbReference>
<dbReference type="InterPro" id="IPR057326">
    <property type="entry name" value="KR_dom"/>
</dbReference>
<reference evidence="5" key="1">
    <citation type="submission" date="2018-10" db="EMBL/GenBank/DDBJ databases">
        <title>Schaedlerella arabinophila gen. nov. sp. nov., isolated from the mouse intestinal tract and comparative analysis with the genome of the closely related altered Schaedler flora strain ASF502.</title>
        <authorList>
            <person name="Miyake S."/>
            <person name="Soh M."/>
            <person name="Seedorf H."/>
        </authorList>
    </citation>
    <scope>NUCLEOTIDE SEQUENCE [LARGE SCALE GENOMIC DNA]</scope>
    <source>
        <strain evidence="5">DSM 106076</strain>
    </source>
</reference>
<dbReference type="InterPro" id="IPR036291">
    <property type="entry name" value="NAD(P)-bd_dom_sf"/>
</dbReference>
<dbReference type="PRINTS" id="PR00081">
    <property type="entry name" value="GDHRDH"/>
</dbReference>
<evidence type="ECO:0000313" key="4">
    <source>
        <dbReference type="EMBL" id="NDO68443.1"/>
    </source>
</evidence>
<proteinExistence type="inferred from homology"/>
<name>A0A3R8JP20_9FIRM</name>
<dbReference type="PANTHER" id="PTHR42760:SF115">
    <property type="entry name" value="3-OXOACYL-[ACYL-CARRIER-PROTEIN] REDUCTASE FABG"/>
    <property type="match status" value="1"/>
</dbReference>
<evidence type="ECO:0000313" key="5">
    <source>
        <dbReference type="EMBL" id="RRK32309.1"/>
    </source>
</evidence>
<dbReference type="Pfam" id="PF13561">
    <property type="entry name" value="adh_short_C2"/>
    <property type="match status" value="1"/>
</dbReference>
<dbReference type="SMART" id="SM00822">
    <property type="entry name" value="PKS_KR"/>
    <property type="match status" value="1"/>
</dbReference>
<dbReference type="GO" id="GO:0008206">
    <property type="term" value="P:bile acid metabolic process"/>
    <property type="evidence" value="ECO:0007669"/>
    <property type="project" value="UniProtKB-ARBA"/>
</dbReference>